<sequence>MKHPLNLPIDIVVGLPLSDDNILKNPYKLSIAKSQPVFDVAIEDVYYSRQLLSPGSLRITYVNTNLSDATGPQRIIERYCEHSVDAIMGLSYVYALAPLARISQFWYAGVPVFSTSALVDELGDKQEFPLLTRLMGTYKTLGHLSRKLMNHFTWNKVGFFFHDQINGQRVVGRSECFFSLNAIKNNFNHRPIISWTVQMFNEHETKQLQMRFMLKKISIQTNGKYYFVFQNLYSVIILCASPDTVREIMLAAYDLGMATSGEYVFINIDVSTGSHAERPWLRLNDTSSAENEKAKKAYQALKTISLRRSDLDEYKNFELRVKERAEKKYNYSAKTGKEYEMNNFISAFYDAVLLYAIALNETLSEGLDPRNGHNITSKMWSRTFIGITGNVSIDENGDRYSDYSLLDLDPQQDKFVEVAYYSGASNELKQVAEFHWVGGSPPKDSPVCGWDHSKCPEGYPFYVYLLSGSVIFILLLMSGFIYFWRSVYFVNFE</sequence>
<evidence type="ECO:0000313" key="10">
    <source>
        <dbReference type="EMBL" id="VDM96593.1"/>
    </source>
</evidence>
<dbReference type="FunFam" id="3.40.50.2300:FF:000721">
    <property type="entry name" value="Guanylate cyclase"/>
    <property type="match status" value="1"/>
</dbReference>
<dbReference type="CDD" id="cd06373">
    <property type="entry name" value="PBP1_NPR-like"/>
    <property type="match status" value="1"/>
</dbReference>
<keyword evidence="11" id="KW-1185">Reference proteome</keyword>
<reference evidence="10 11" key="2">
    <citation type="submission" date="2018-11" db="EMBL/GenBank/DDBJ databases">
        <authorList>
            <consortium name="Pathogen Informatics"/>
        </authorList>
    </citation>
    <scope>NUCLEOTIDE SEQUENCE [LARGE SCALE GENOMIC DNA]</scope>
</reference>
<keyword evidence="6" id="KW-0675">Receptor</keyword>
<evidence type="ECO:0000259" key="9">
    <source>
        <dbReference type="Pfam" id="PF01094"/>
    </source>
</evidence>
<proteinExistence type="predicted"/>
<evidence type="ECO:0000256" key="7">
    <source>
        <dbReference type="ARBA" id="ARBA00023180"/>
    </source>
</evidence>
<evidence type="ECO:0000313" key="11">
    <source>
        <dbReference type="Proteomes" id="UP000276776"/>
    </source>
</evidence>
<dbReference type="InterPro" id="IPR052612">
    <property type="entry name" value="ANP_Clearance_Receptor"/>
</dbReference>
<feature type="domain" description="Receptor ligand binding region" evidence="9">
    <location>
        <begin position="35"/>
        <end position="410"/>
    </location>
</feature>
<dbReference type="GO" id="GO:0016020">
    <property type="term" value="C:membrane"/>
    <property type="evidence" value="ECO:0007669"/>
    <property type="project" value="UniProtKB-SubCell"/>
</dbReference>
<dbReference type="OrthoDB" id="1890790at2759"/>
<dbReference type="InterPro" id="IPR001828">
    <property type="entry name" value="ANF_lig-bd_rcpt"/>
</dbReference>
<keyword evidence="4 8" id="KW-1133">Transmembrane helix</keyword>
<dbReference type="InterPro" id="IPR001170">
    <property type="entry name" value="ANPR/GUC"/>
</dbReference>
<evidence type="ECO:0000256" key="2">
    <source>
        <dbReference type="ARBA" id="ARBA00022692"/>
    </source>
</evidence>
<evidence type="ECO:0000256" key="3">
    <source>
        <dbReference type="ARBA" id="ARBA00022729"/>
    </source>
</evidence>
<dbReference type="EMBL" id="UYYF01000147">
    <property type="protein sequence ID" value="VDM96593.1"/>
    <property type="molecule type" value="Genomic_DNA"/>
</dbReference>
<keyword evidence="2 8" id="KW-0812">Transmembrane</keyword>
<dbReference type="STRING" id="103827.A0A0N5CM80"/>
<protein>
    <submittedName>
        <fullName evidence="12">ANF_receptor domain-containing protein</fullName>
    </submittedName>
</protein>
<dbReference type="GO" id="GO:0007165">
    <property type="term" value="P:signal transduction"/>
    <property type="evidence" value="ECO:0007669"/>
    <property type="project" value="TreeGrafter"/>
</dbReference>
<dbReference type="Proteomes" id="UP000276776">
    <property type="component" value="Unassembled WGS sequence"/>
</dbReference>
<evidence type="ECO:0000256" key="6">
    <source>
        <dbReference type="ARBA" id="ARBA00023170"/>
    </source>
</evidence>
<evidence type="ECO:0000256" key="4">
    <source>
        <dbReference type="ARBA" id="ARBA00022989"/>
    </source>
</evidence>
<dbReference type="WBParaSite" id="TCLT_0000125301-mRNA-1">
    <property type="protein sequence ID" value="TCLT_0000125301-mRNA-1"/>
    <property type="gene ID" value="TCLT_0000125301"/>
</dbReference>
<organism evidence="12">
    <name type="scientific">Thelazia callipaeda</name>
    <name type="common">Oriental eyeworm</name>
    <name type="synonym">Parasitic nematode</name>
    <dbReference type="NCBI Taxonomy" id="103827"/>
    <lineage>
        <taxon>Eukaryota</taxon>
        <taxon>Metazoa</taxon>
        <taxon>Ecdysozoa</taxon>
        <taxon>Nematoda</taxon>
        <taxon>Chromadorea</taxon>
        <taxon>Rhabditida</taxon>
        <taxon>Spirurina</taxon>
        <taxon>Spiruromorpha</taxon>
        <taxon>Thelazioidea</taxon>
        <taxon>Thelaziidae</taxon>
        <taxon>Thelazia</taxon>
    </lineage>
</organism>
<evidence type="ECO:0000256" key="5">
    <source>
        <dbReference type="ARBA" id="ARBA00023136"/>
    </source>
</evidence>
<feature type="transmembrane region" description="Helical" evidence="8">
    <location>
        <begin position="461"/>
        <end position="484"/>
    </location>
</feature>
<dbReference type="GO" id="GO:0038023">
    <property type="term" value="F:signaling receptor activity"/>
    <property type="evidence" value="ECO:0007669"/>
    <property type="project" value="TreeGrafter"/>
</dbReference>
<dbReference type="SUPFAM" id="SSF53822">
    <property type="entry name" value="Periplasmic binding protein-like I"/>
    <property type="match status" value="1"/>
</dbReference>
<accession>A0A0N5CM80</accession>
<dbReference type="Gene3D" id="3.40.50.2300">
    <property type="match status" value="2"/>
</dbReference>
<evidence type="ECO:0000313" key="12">
    <source>
        <dbReference type="WBParaSite" id="TCLT_0000125301-mRNA-1"/>
    </source>
</evidence>
<dbReference type="PANTHER" id="PTHR44755">
    <property type="entry name" value="NATRIURETIC PEPTIDE RECEPTOR 3-RELATED"/>
    <property type="match status" value="1"/>
</dbReference>
<dbReference type="PANTHER" id="PTHR44755:SF8">
    <property type="entry name" value="RECEPTOR LIGAND BINDING REGION DOMAIN-CONTAINING PROTEIN"/>
    <property type="match status" value="1"/>
</dbReference>
<name>A0A0N5CM80_THECL</name>
<reference evidence="12" key="1">
    <citation type="submission" date="2017-02" db="UniProtKB">
        <authorList>
            <consortium name="WormBaseParasite"/>
        </authorList>
    </citation>
    <scope>IDENTIFICATION</scope>
</reference>
<evidence type="ECO:0000256" key="1">
    <source>
        <dbReference type="ARBA" id="ARBA00004479"/>
    </source>
</evidence>
<keyword evidence="5 8" id="KW-0472">Membrane</keyword>
<dbReference type="OMA" id="ITIICAD"/>
<gene>
    <name evidence="10" type="ORF">TCLT_LOCUS1254</name>
</gene>
<dbReference type="InterPro" id="IPR028082">
    <property type="entry name" value="Peripla_BP_I"/>
</dbReference>
<dbReference type="GO" id="GO:0017046">
    <property type="term" value="F:peptide hormone binding"/>
    <property type="evidence" value="ECO:0007669"/>
    <property type="project" value="TreeGrafter"/>
</dbReference>
<evidence type="ECO:0000256" key="8">
    <source>
        <dbReference type="SAM" id="Phobius"/>
    </source>
</evidence>
<dbReference type="Pfam" id="PF01094">
    <property type="entry name" value="ANF_receptor"/>
    <property type="match status" value="1"/>
</dbReference>
<dbReference type="PRINTS" id="PR00255">
    <property type="entry name" value="NATPEPTIDER"/>
</dbReference>
<keyword evidence="7" id="KW-0325">Glycoprotein</keyword>
<keyword evidence="3" id="KW-0732">Signal</keyword>
<comment type="subcellular location">
    <subcellularLocation>
        <location evidence="1">Membrane</location>
        <topology evidence="1">Single-pass type I membrane protein</topology>
    </subcellularLocation>
</comment>
<dbReference type="AlphaFoldDB" id="A0A0N5CM80"/>